<dbReference type="GO" id="GO:0055085">
    <property type="term" value="P:transmembrane transport"/>
    <property type="evidence" value="ECO:0007669"/>
    <property type="project" value="InterPro"/>
</dbReference>
<dbReference type="Gene3D" id="1.10.3720.10">
    <property type="entry name" value="MetI-like"/>
    <property type="match status" value="1"/>
</dbReference>
<protein>
    <submittedName>
        <fullName evidence="9">ABC transporter permease</fullName>
    </submittedName>
</protein>
<keyword evidence="2 7" id="KW-0813">Transport</keyword>
<dbReference type="InterPro" id="IPR045621">
    <property type="entry name" value="BPD_transp_1_N"/>
</dbReference>
<dbReference type="PANTHER" id="PTHR43163">
    <property type="entry name" value="DIPEPTIDE TRANSPORT SYSTEM PERMEASE PROTEIN DPPB-RELATED"/>
    <property type="match status" value="1"/>
</dbReference>
<dbReference type="GO" id="GO:0005886">
    <property type="term" value="C:plasma membrane"/>
    <property type="evidence" value="ECO:0007669"/>
    <property type="project" value="UniProtKB-SubCell"/>
</dbReference>
<sequence length="315" mass="34407">MVLYSVKKLAQMLLTLLGVITLVFFALRLIPGDAASALAGDHLSAAAMAELREKLGLNQPLWQQYLQYLGHLFQLDFGNTITTSLSIKGLLSKSLPITVLIAICTVVFSVAIAIPLGTLAAYLANRGKKMLDNALMWLAMVVDLMPSFWMALLLMLLLSLSLHLLPATGPISFDRPEFMLRRMALPIAVLSISQIASLARITRTSVLEVLNEDYVKTARALGTPSLAVVFRHALRNAALPIVTVVGLNFGHLLNGTVITEFIFSIPGVGTLLVNGINSRDYPLVQNVILVYAALFILVNILTDLVYKKLDPRVQF</sequence>
<dbReference type="InterPro" id="IPR000515">
    <property type="entry name" value="MetI-like"/>
</dbReference>
<organism evidence="9 10">
    <name type="scientific">Paenibacillus thalictri</name>
    <dbReference type="NCBI Taxonomy" id="2527873"/>
    <lineage>
        <taxon>Bacteria</taxon>
        <taxon>Bacillati</taxon>
        <taxon>Bacillota</taxon>
        <taxon>Bacilli</taxon>
        <taxon>Bacillales</taxon>
        <taxon>Paenibacillaceae</taxon>
        <taxon>Paenibacillus</taxon>
    </lineage>
</organism>
<evidence type="ECO:0000256" key="3">
    <source>
        <dbReference type="ARBA" id="ARBA00022475"/>
    </source>
</evidence>
<reference evidence="9 10" key="1">
    <citation type="submission" date="2019-02" db="EMBL/GenBank/DDBJ databases">
        <title>Paenibacillus sp. nov., isolated from surface-sterilized tissue of Thalictrum simplex L.</title>
        <authorList>
            <person name="Tuo L."/>
        </authorList>
    </citation>
    <scope>NUCLEOTIDE SEQUENCE [LARGE SCALE GENOMIC DNA]</scope>
    <source>
        <strain evidence="9 10">N2SHLJ1</strain>
    </source>
</reference>
<evidence type="ECO:0000256" key="4">
    <source>
        <dbReference type="ARBA" id="ARBA00022692"/>
    </source>
</evidence>
<gene>
    <name evidence="9" type="ORF">EYB31_00435</name>
</gene>
<dbReference type="Proteomes" id="UP000293142">
    <property type="component" value="Unassembled WGS sequence"/>
</dbReference>
<dbReference type="EMBL" id="SIRE01000002">
    <property type="protein sequence ID" value="TBL81519.1"/>
    <property type="molecule type" value="Genomic_DNA"/>
</dbReference>
<comment type="similarity">
    <text evidence="7">Belongs to the binding-protein-dependent transport system permease family.</text>
</comment>
<dbReference type="PANTHER" id="PTHR43163:SF6">
    <property type="entry name" value="DIPEPTIDE TRANSPORT SYSTEM PERMEASE PROTEIN DPPB-RELATED"/>
    <property type="match status" value="1"/>
</dbReference>
<evidence type="ECO:0000313" key="10">
    <source>
        <dbReference type="Proteomes" id="UP000293142"/>
    </source>
</evidence>
<evidence type="ECO:0000256" key="7">
    <source>
        <dbReference type="RuleBase" id="RU363032"/>
    </source>
</evidence>
<accession>A0A4Q9DWU1</accession>
<evidence type="ECO:0000256" key="1">
    <source>
        <dbReference type="ARBA" id="ARBA00004651"/>
    </source>
</evidence>
<evidence type="ECO:0000256" key="6">
    <source>
        <dbReference type="ARBA" id="ARBA00023136"/>
    </source>
</evidence>
<dbReference type="CDD" id="cd06261">
    <property type="entry name" value="TM_PBP2"/>
    <property type="match status" value="1"/>
</dbReference>
<dbReference type="InterPro" id="IPR035906">
    <property type="entry name" value="MetI-like_sf"/>
</dbReference>
<feature type="transmembrane region" description="Helical" evidence="7">
    <location>
        <begin position="97"/>
        <end position="123"/>
    </location>
</feature>
<evidence type="ECO:0000256" key="5">
    <source>
        <dbReference type="ARBA" id="ARBA00022989"/>
    </source>
</evidence>
<keyword evidence="10" id="KW-1185">Reference proteome</keyword>
<comment type="subcellular location">
    <subcellularLocation>
        <location evidence="1 7">Cell membrane</location>
        <topology evidence="1 7">Multi-pass membrane protein</topology>
    </subcellularLocation>
</comment>
<name>A0A4Q9DWU1_9BACL</name>
<keyword evidence="6 7" id="KW-0472">Membrane</keyword>
<dbReference type="PROSITE" id="PS50928">
    <property type="entry name" value="ABC_TM1"/>
    <property type="match status" value="1"/>
</dbReference>
<dbReference type="RefSeq" id="WP_131011304.1">
    <property type="nucleotide sequence ID" value="NZ_SIRE01000002.1"/>
</dbReference>
<keyword evidence="4 7" id="KW-0812">Transmembrane</keyword>
<evidence type="ECO:0000256" key="2">
    <source>
        <dbReference type="ARBA" id="ARBA00022448"/>
    </source>
</evidence>
<feature type="transmembrane region" description="Helical" evidence="7">
    <location>
        <begin position="283"/>
        <end position="306"/>
    </location>
</feature>
<feature type="transmembrane region" description="Helical" evidence="7">
    <location>
        <begin position="135"/>
        <end position="163"/>
    </location>
</feature>
<dbReference type="SUPFAM" id="SSF161098">
    <property type="entry name" value="MetI-like"/>
    <property type="match status" value="1"/>
</dbReference>
<evidence type="ECO:0000259" key="8">
    <source>
        <dbReference type="PROSITE" id="PS50928"/>
    </source>
</evidence>
<comment type="caution">
    <text evidence="9">The sequence shown here is derived from an EMBL/GenBank/DDBJ whole genome shotgun (WGS) entry which is preliminary data.</text>
</comment>
<keyword evidence="5 7" id="KW-1133">Transmembrane helix</keyword>
<proteinExistence type="inferred from homology"/>
<dbReference type="AlphaFoldDB" id="A0A4Q9DWU1"/>
<feature type="domain" description="ABC transmembrane type-1" evidence="8">
    <location>
        <begin position="95"/>
        <end position="302"/>
    </location>
</feature>
<dbReference type="OrthoDB" id="9773683at2"/>
<dbReference type="Pfam" id="PF00528">
    <property type="entry name" value="BPD_transp_1"/>
    <property type="match status" value="1"/>
</dbReference>
<evidence type="ECO:0000313" key="9">
    <source>
        <dbReference type="EMBL" id="TBL81519.1"/>
    </source>
</evidence>
<dbReference type="Pfam" id="PF19300">
    <property type="entry name" value="BPD_transp_1_N"/>
    <property type="match status" value="1"/>
</dbReference>
<keyword evidence="3" id="KW-1003">Cell membrane</keyword>